<dbReference type="EMBL" id="JXTB01000762">
    <property type="protein sequence ID" value="PON33020.1"/>
    <property type="molecule type" value="Genomic_DNA"/>
</dbReference>
<dbReference type="GO" id="GO:0046983">
    <property type="term" value="F:protein dimerization activity"/>
    <property type="evidence" value="ECO:0007669"/>
    <property type="project" value="InterPro"/>
</dbReference>
<feature type="domain" description="BHLH" evidence="6">
    <location>
        <begin position="371"/>
        <end position="420"/>
    </location>
</feature>
<feature type="compositionally biased region" description="Polar residues" evidence="5">
    <location>
        <begin position="365"/>
        <end position="378"/>
    </location>
</feature>
<dbReference type="InterPro" id="IPR011598">
    <property type="entry name" value="bHLH_dom"/>
</dbReference>
<dbReference type="Pfam" id="PF23176">
    <property type="entry name" value="bHLH_LHW"/>
    <property type="match status" value="1"/>
</dbReference>
<reference evidence="8" key="1">
    <citation type="submission" date="2016-06" db="EMBL/GenBank/DDBJ databases">
        <title>Parallel loss of symbiosis genes in relatives of nitrogen-fixing non-legume Parasponia.</title>
        <authorList>
            <person name="Van Velzen R."/>
            <person name="Holmer R."/>
            <person name="Bu F."/>
            <person name="Rutten L."/>
            <person name="Van Zeijl A."/>
            <person name="Liu W."/>
            <person name="Santuari L."/>
            <person name="Cao Q."/>
            <person name="Sharma T."/>
            <person name="Shen D."/>
            <person name="Roswanjaya Y."/>
            <person name="Wardhani T."/>
            <person name="Kalhor M.S."/>
            <person name="Jansen J."/>
            <person name="Van den Hoogen J."/>
            <person name="Gungor B."/>
            <person name="Hartog M."/>
            <person name="Hontelez J."/>
            <person name="Verver J."/>
            <person name="Yang W.-C."/>
            <person name="Schijlen E."/>
            <person name="Repin R."/>
            <person name="Schilthuizen M."/>
            <person name="Schranz E."/>
            <person name="Heidstra R."/>
            <person name="Miyata K."/>
            <person name="Fedorova E."/>
            <person name="Kohlen W."/>
            <person name="Bisseling T."/>
            <person name="Smit S."/>
            <person name="Geurts R."/>
        </authorList>
    </citation>
    <scope>NUCLEOTIDE SEQUENCE [LARGE SCALE GENOMIC DNA]</scope>
    <source>
        <strain evidence="8">cv. WU1-14</strain>
    </source>
</reference>
<dbReference type="OrthoDB" id="778365at2759"/>
<name>A0A2P5A909_PARAD</name>
<evidence type="ECO:0000259" key="6">
    <source>
        <dbReference type="PROSITE" id="PS50888"/>
    </source>
</evidence>
<evidence type="ECO:0000313" key="7">
    <source>
        <dbReference type="EMBL" id="PON33020.1"/>
    </source>
</evidence>
<dbReference type="AlphaFoldDB" id="A0A2P5A909"/>
<dbReference type="PROSITE" id="PS50888">
    <property type="entry name" value="BHLH"/>
    <property type="match status" value="1"/>
</dbReference>
<feature type="region of interest" description="Disordered" evidence="5">
    <location>
        <begin position="336"/>
        <end position="385"/>
    </location>
</feature>
<keyword evidence="8" id="KW-1185">Reference proteome</keyword>
<evidence type="ECO:0000256" key="1">
    <source>
        <dbReference type="ARBA" id="ARBA00004123"/>
    </source>
</evidence>
<feature type="compositionally biased region" description="Basic residues" evidence="5">
    <location>
        <begin position="349"/>
        <end position="364"/>
    </location>
</feature>
<dbReference type="STRING" id="3476.A0A2P5A909"/>
<accession>A0A2P5A909</accession>
<dbReference type="GO" id="GO:0005634">
    <property type="term" value="C:nucleus"/>
    <property type="evidence" value="ECO:0007669"/>
    <property type="project" value="UniProtKB-SubCell"/>
</dbReference>
<dbReference type="Proteomes" id="UP000237105">
    <property type="component" value="Unassembled WGS sequence"/>
</dbReference>
<evidence type="ECO:0000313" key="8">
    <source>
        <dbReference type="Proteomes" id="UP000237105"/>
    </source>
</evidence>
<dbReference type="PANTHER" id="PTHR46196:SF3">
    <property type="entry name" value="TRANSCRIPTION FACTOR LHW-LIKE ISOFORM X1"/>
    <property type="match status" value="1"/>
</dbReference>
<keyword evidence="3" id="KW-0804">Transcription</keyword>
<evidence type="ECO:0000256" key="4">
    <source>
        <dbReference type="ARBA" id="ARBA00023242"/>
    </source>
</evidence>
<keyword evidence="2" id="KW-0805">Transcription regulation</keyword>
<dbReference type="PANTHER" id="PTHR46196">
    <property type="entry name" value="TRANSCRIPTION FACTOR BHLH155-LIKE ISOFORM X1-RELATED"/>
    <property type="match status" value="1"/>
</dbReference>
<evidence type="ECO:0000256" key="5">
    <source>
        <dbReference type="SAM" id="MobiDB-lite"/>
    </source>
</evidence>
<evidence type="ECO:0000256" key="3">
    <source>
        <dbReference type="ARBA" id="ARBA00023163"/>
    </source>
</evidence>
<evidence type="ECO:0000256" key="2">
    <source>
        <dbReference type="ARBA" id="ARBA00023015"/>
    </source>
</evidence>
<proteinExistence type="predicted"/>
<comment type="caution">
    <text evidence="7">The sequence shown here is derived from an EMBL/GenBank/DDBJ whole genome shotgun (WGS) entry which is preliminary data.</text>
</comment>
<comment type="subcellular location">
    <subcellularLocation>
        <location evidence="1">Nucleus</location>
    </subcellularLocation>
</comment>
<sequence length="557" mass="61924">MAIIGLVKDRFDAYRTLMEENMYRTLMEENMHSTFTGNIEDQSSSSPLSGPMENLNETIGLIVSQPKAEKLDVFDSKRMKENSLSTSNQSIPLRTIQHILAGEGIDVPDFFKTSSEEEIESILPSQSINANNLEMIDTKMFGLSCLEEELLAYSLSSGDNVDLFGESVSRVDPHYAGDMAAQLVGDGQIYDGSYKGMDGFYRFSEDCELHKALGPSFQKRTQEHLLDSSDFHEDPCVKSSMFYNKDLMDFIEPSLFTGGSDAEDMLEAVVANPFTISDDALSSPSNSVRSCITRQSTFFQPKVQSNADCGVGNHSVKQNPAASPFLAKVDSSTSLDGMTSTLTEEGKQVKGHGRAQSGKGKKSTNVKTTRTKNGNNQRPRPRDRQLIQDRVKELRELVPNGAKCSIDGLLDHTIKHMLYLKSVTDQAEKLKAYPHQEVASCKNRKAPERNDGLQNGTSWAYEFGSELQACPIIVKDIEQAGQMLIEVQCDDHGLFLEIAQLIRRLDLAILNGVMEKRSGNSWAHFVVEAAKGFHRMEVFLPLLHLLQHAKNRISSKI</sequence>
<protein>
    <submittedName>
        <fullName evidence="7">Myc-type, basic helix-loop-helix (BHLH) domain containing protein</fullName>
    </submittedName>
</protein>
<organism evidence="7 8">
    <name type="scientific">Parasponia andersonii</name>
    <name type="common">Sponia andersonii</name>
    <dbReference type="NCBI Taxonomy" id="3476"/>
    <lineage>
        <taxon>Eukaryota</taxon>
        <taxon>Viridiplantae</taxon>
        <taxon>Streptophyta</taxon>
        <taxon>Embryophyta</taxon>
        <taxon>Tracheophyta</taxon>
        <taxon>Spermatophyta</taxon>
        <taxon>Magnoliopsida</taxon>
        <taxon>eudicotyledons</taxon>
        <taxon>Gunneridae</taxon>
        <taxon>Pentapetalae</taxon>
        <taxon>rosids</taxon>
        <taxon>fabids</taxon>
        <taxon>Rosales</taxon>
        <taxon>Cannabaceae</taxon>
        <taxon>Parasponia</taxon>
    </lineage>
</organism>
<gene>
    <name evidence="7" type="ORF">PanWU01x14_356270</name>
</gene>
<dbReference type="InterPro" id="IPR043561">
    <property type="entry name" value="LHW-like"/>
</dbReference>
<dbReference type="GO" id="GO:0003700">
    <property type="term" value="F:DNA-binding transcription factor activity"/>
    <property type="evidence" value="ECO:0007669"/>
    <property type="project" value="InterPro"/>
</dbReference>
<keyword evidence="4" id="KW-0539">Nucleus</keyword>